<reference evidence="2" key="1">
    <citation type="submission" date="2021-01" db="EMBL/GenBank/DDBJ databases">
        <authorList>
            <person name="Corre E."/>
            <person name="Pelletier E."/>
            <person name="Niang G."/>
            <person name="Scheremetjew M."/>
            <person name="Finn R."/>
            <person name="Kale V."/>
            <person name="Holt S."/>
            <person name="Cochrane G."/>
            <person name="Meng A."/>
            <person name="Brown T."/>
            <person name="Cohen L."/>
        </authorList>
    </citation>
    <scope>NUCLEOTIDE SEQUENCE</scope>
    <source>
        <strain evidence="2">CCMP494</strain>
    </source>
</reference>
<organism evidence="2">
    <name type="scientific">Micromonas pusilla</name>
    <name type="common">Picoplanktonic green alga</name>
    <name type="synonym">Chromulina pusilla</name>
    <dbReference type="NCBI Taxonomy" id="38833"/>
    <lineage>
        <taxon>Eukaryota</taxon>
        <taxon>Viridiplantae</taxon>
        <taxon>Chlorophyta</taxon>
        <taxon>Mamiellophyceae</taxon>
        <taxon>Mamiellales</taxon>
        <taxon>Mamiellaceae</taxon>
        <taxon>Micromonas</taxon>
    </lineage>
</organism>
<protein>
    <submittedName>
        <fullName evidence="2">Uncharacterized protein</fullName>
    </submittedName>
</protein>
<feature type="compositionally biased region" description="Gly residues" evidence="1">
    <location>
        <begin position="582"/>
        <end position="595"/>
    </location>
</feature>
<dbReference type="GO" id="GO:0003676">
    <property type="term" value="F:nucleic acid binding"/>
    <property type="evidence" value="ECO:0007669"/>
    <property type="project" value="InterPro"/>
</dbReference>
<accession>A0A7S0KKV3</accession>
<feature type="region of interest" description="Disordered" evidence="1">
    <location>
        <begin position="578"/>
        <end position="659"/>
    </location>
</feature>
<evidence type="ECO:0000313" key="2">
    <source>
        <dbReference type="EMBL" id="CAD8585032.1"/>
    </source>
</evidence>
<feature type="compositionally biased region" description="Polar residues" evidence="1">
    <location>
        <begin position="605"/>
        <end position="646"/>
    </location>
</feature>
<dbReference type="InterPro" id="IPR035979">
    <property type="entry name" value="RBD_domain_sf"/>
</dbReference>
<sequence>MGLDAFPNTLWDEDHAGAVTMPAPARLTAAIEQANTNKLSGAPSIPAPAGSFPGATAATANPTPNLQANPIPDTWKPHPMDPLRFVKHEIRQLLLARGSLSIAQLPEEYLKCYRKPLTQALKMLDSQYTPESARSGKPSGRARKSTLGSFLREHLTDVIEVRQRPHGQHEIVATGAPNTNGNGMLNGNGMQQVTNDQYVAFQVGLQQTWSREETPEERIRTLILKQQQQQQQQQQQHLRQLRNVLSQANVGAAGMPTYDSPLPLDLNGPLMGSQQVRDVLRSAQLLKGAGYNVDGANLAGLDSLGVDVNASLLAMSRHGASSDALTAAAVGALRGAALLSPAASEIPVENRIYVTWRVPSKAIPLRVEDLWSYFSRFGQLAFCNPRPLRNSHAPRRTPSLSGAGYAFLGFSDPGGADAVTRVLERPSHALRGAEIRVKPWRERDEDTGNGDAPAAAVAADVPHAVGDYYFPHPESGLPVLASAAGLAQLAAVSNRSANTQALAMNGMASIGFGLSSNISHRSASDVALDSLGFDETALFGEGFFNIGADDSTTRAKLDNGPTQAAQYMSAQSQLNAATNNGMWGGSGGGMWGGSSGSERSERSSLESPNASADQASNITFNPSMWQSSAVETSSASDETWTGSRLWNYTGGTAATGSGT</sequence>
<proteinExistence type="predicted"/>
<feature type="compositionally biased region" description="Low complexity" evidence="1">
    <location>
        <begin position="649"/>
        <end position="659"/>
    </location>
</feature>
<gene>
    <name evidence="2" type="ORF">MSP1404_LOCUS4793</name>
</gene>
<dbReference type="SUPFAM" id="SSF54928">
    <property type="entry name" value="RNA-binding domain, RBD"/>
    <property type="match status" value="1"/>
</dbReference>
<evidence type="ECO:0000256" key="1">
    <source>
        <dbReference type="SAM" id="MobiDB-lite"/>
    </source>
</evidence>
<dbReference type="AlphaFoldDB" id="A0A7S0KKV3"/>
<dbReference type="EMBL" id="HBEV01006260">
    <property type="protein sequence ID" value="CAD8585032.1"/>
    <property type="molecule type" value="Transcribed_RNA"/>
</dbReference>
<name>A0A7S0KKV3_MICPS</name>